<evidence type="ECO:0000259" key="5">
    <source>
        <dbReference type="SMART" id="SM00849"/>
    </source>
</evidence>
<dbReference type="InterPro" id="IPR036866">
    <property type="entry name" value="RibonucZ/Hydroxyglut_hydro"/>
</dbReference>
<dbReference type="Proteomes" id="UP000220629">
    <property type="component" value="Unassembled WGS sequence"/>
</dbReference>
<dbReference type="CDD" id="cd07729">
    <property type="entry name" value="AHL_lactonase_MBL-fold"/>
    <property type="match status" value="1"/>
</dbReference>
<dbReference type="PANTHER" id="PTHR42978">
    <property type="entry name" value="QUORUM-QUENCHING LACTONASE YTNP-RELATED-RELATED"/>
    <property type="match status" value="1"/>
</dbReference>
<dbReference type="SMART" id="SM00849">
    <property type="entry name" value="Lactamase_B"/>
    <property type="match status" value="1"/>
</dbReference>
<reference evidence="7" key="1">
    <citation type="submission" date="2017-09" db="EMBL/GenBank/DDBJ databases">
        <title>FDA dAtabase for Regulatory Grade micrObial Sequences (FDA-ARGOS): Supporting development and validation of Infectious Disease Dx tests.</title>
        <authorList>
            <person name="Minogue T."/>
            <person name="Wolcott M."/>
            <person name="Wasieloski L."/>
            <person name="Aguilar W."/>
            <person name="Moore D."/>
            <person name="Tallon L."/>
            <person name="Sadzewicz L."/>
            <person name="Ott S."/>
            <person name="Zhao X."/>
            <person name="Nagaraj S."/>
            <person name="Vavikolanu K."/>
            <person name="Aluvathingal J."/>
            <person name="Nadendla S."/>
            <person name="Sichtig H."/>
        </authorList>
    </citation>
    <scope>NUCLEOTIDE SEQUENCE [LARGE SCALE GENOMIC DNA]</scope>
    <source>
        <strain evidence="7">FDAARGOS_390</strain>
    </source>
</reference>
<keyword evidence="4" id="KW-0862">Zinc</keyword>
<evidence type="ECO:0000313" key="6">
    <source>
        <dbReference type="EMBL" id="PEH41223.1"/>
    </source>
</evidence>
<dbReference type="PANTHER" id="PTHR42978:SF3">
    <property type="entry name" value="BLR3078 PROTEIN"/>
    <property type="match status" value="1"/>
</dbReference>
<accession>A0A2A7SCQ1</accession>
<sequence length="284" mass="30722">MSLKIYPINFGNMSLDSSGLVLFREPGKQVTIPVLGFLILGGKEPLLVDTGSRSAEQYAAFGLPYEVTPEMTLEHHLSQHGLKIGDIGQIIHTHAHVDHVGMTDRFPMSTRVGISRRELEFAASGIQGPLMYTAADTKHLIDRLHTRGAIRLFDVDGTFEEEVIPGVAVRLSGAHTPGSLSVLVETSEGIANICGDIAYNLKDQLIDPILDQAAHEPTITANRAMTILDEKRAIKRALSDSRFLLPSHDVPALIEHGKVVATMPGAISNPHADVISVQAYTSIA</sequence>
<feature type="domain" description="Metallo-beta-lactamase" evidence="5">
    <location>
        <begin position="33"/>
        <end position="248"/>
    </location>
</feature>
<keyword evidence="3" id="KW-0378">Hydrolase</keyword>
<comment type="similarity">
    <text evidence="1">Belongs to the metallo-beta-lactamase superfamily.</text>
</comment>
<dbReference type="SUPFAM" id="SSF56281">
    <property type="entry name" value="Metallo-hydrolase/oxidoreductase"/>
    <property type="match status" value="1"/>
</dbReference>
<keyword evidence="2" id="KW-0479">Metal-binding</keyword>
<proteinExistence type="inferred from homology"/>
<dbReference type="Gene3D" id="3.60.15.10">
    <property type="entry name" value="Ribonuclease Z/Hydroxyacylglutathione hydrolase-like"/>
    <property type="match status" value="1"/>
</dbReference>
<evidence type="ECO:0000256" key="2">
    <source>
        <dbReference type="ARBA" id="ARBA00022723"/>
    </source>
</evidence>
<name>A0A2A7SCQ1_BURGA</name>
<evidence type="ECO:0000256" key="4">
    <source>
        <dbReference type="ARBA" id="ARBA00022833"/>
    </source>
</evidence>
<evidence type="ECO:0000256" key="1">
    <source>
        <dbReference type="ARBA" id="ARBA00007749"/>
    </source>
</evidence>
<comment type="caution">
    <text evidence="6">The sequence shown here is derived from an EMBL/GenBank/DDBJ whole genome shotgun (WGS) entry which is preliminary data.</text>
</comment>
<dbReference type="Pfam" id="PF00753">
    <property type="entry name" value="Lactamase_B"/>
    <property type="match status" value="1"/>
</dbReference>
<dbReference type="GO" id="GO:0046872">
    <property type="term" value="F:metal ion binding"/>
    <property type="evidence" value="ECO:0007669"/>
    <property type="project" value="UniProtKB-KW"/>
</dbReference>
<protein>
    <submittedName>
        <fullName evidence="6">N-acyl homoserine lactonase family protein</fullName>
    </submittedName>
</protein>
<organism evidence="6 7">
    <name type="scientific">Burkholderia gladioli</name>
    <name type="common">Pseudomonas marginata</name>
    <name type="synonym">Phytomonas marginata</name>
    <dbReference type="NCBI Taxonomy" id="28095"/>
    <lineage>
        <taxon>Bacteria</taxon>
        <taxon>Pseudomonadati</taxon>
        <taxon>Pseudomonadota</taxon>
        <taxon>Betaproteobacteria</taxon>
        <taxon>Burkholderiales</taxon>
        <taxon>Burkholderiaceae</taxon>
        <taxon>Burkholderia</taxon>
    </lineage>
</organism>
<dbReference type="GO" id="GO:0016787">
    <property type="term" value="F:hydrolase activity"/>
    <property type="evidence" value="ECO:0007669"/>
    <property type="project" value="UniProtKB-KW"/>
</dbReference>
<dbReference type="InterPro" id="IPR051013">
    <property type="entry name" value="MBL_superfamily_lactonases"/>
</dbReference>
<evidence type="ECO:0000313" key="7">
    <source>
        <dbReference type="Proteomes" id="UP000220629"/>
    </source>
</evidence>
<dbReference type="InterPro" id="IPR001279">
    <property type="entry name" value="Metallo-B-lactamas"/>
</dbReference>
<gene>
    <name evidence="6" type="ORF">CRM94_03085</name>
</gene>
<dbReference type="EMBL" id="PDDY01000001">
    <property type="protein sequence ID" value="PEH41223.1"/>
    <property type="molecule type" value="Genomic_DNA"/>
</dbReference>
<dbReference type="RefSeq" id="WP_096752224.1">
    <property type="nucleotide sequence ID" value="NZ_CADEPO010000007.1"/>
</dbReference>
<dbReference type="AlphaFoldDB" id="A0A2A7SCQ1"/>
<evidence type="ECO:0000256" key="3">
    <source>
        <dbReference type="ARBA" id="ARBA00022801"/>
    </source>
</evidence>